<gene>
    <name evidence="1" type="ORF">ACFQDL_06155</name>
</gene>
<keyword evidence="2" id="KW-1185">Reference proteome</keyword>
<dbReference type="PANTHER" id="PTHR43179:SF7">
    <property type="entry name" value="RHAMNOSYLTRANSFERASE WBBL"/>
    <property type="match status" value="1"/>
</dbReference>
<dbReference type="InterPro" id="IPR029044">
    <property type="entry name" value="Nucleotide-diphossugar_trans"/>
</dbReference>
<dbReference type="Proteomes" id="UP001596422">
    <property type="component" value="Unassembled WGS sequence"/>
</dbReference>
<dbReference type="PANTHER" id="PTHR43179">
    <property type="entry name" value="RHAMNOSYLTRANSFERASE WBBL"/>
    <property type="match status" value="1"/>
</dbReference>
<dbReference type="GO" id="GO:0016757">
    <property type="term" value="F:glycosyltransferase activity"/>
    <property type="evidence" value="ECO:0007669"/>
    <property type="project" value="UniProtKB-KW"/>
</dbReference>
<keyword evidence="1" id="KW-0328">Glycosyltransferase</keyword>
<proteinExistence type="predicted"/>
<dbReference type="SUPFAM" id="SSF53448">
    <property type="entry name" value="Nucleotide-diphospho-sugar transferases"/>
    <property type="match status" value="1"/>
</dbReference>
<keyword evidence="1" id="KW-0808">Transferase</keyword>
<comment type="caution">
    <text evidence="1">The sequence shown here is derived from an EMBL/GenBank/DDBJ whole genome shotgun (WGS) entry which is preliminary data.</text>
</comment>
<accession>A0ABW1ZWY8</accession>
<dbReference type="EMBL" id="JBHSWE010000001">
    <property type="protein sequence ID" value="MFC6669715.1"/>
    <property type="molecule type" value="Genomic_DNA"/>
</dbReference>
<sequence length="232" mass="26608">MANNKDVEIVIRDNKASIFLRELSATSSMHYLAASSPMGFGANNNAVFEYCRSKLGMQSGDYFCLHNPDLIIAPDVLLEAVNTAEQHAARLVTINLFQDSDLTRPDFNIKRFPSLLDFARGFLLGSNPAAYDKTTIDEPTQVDWASGAFLLFKAELYQQLHGFDERFFMYLEDVDICRRARDQLGEPVLYLPHLKAVHLCRQANKRLFSRHFYWFMVSMLKYFLRSGSRTVN</sequence>
<evidence type="ECO:0000313" key="2">
    <source>
        <dbReference type="Proteomes" id="UP001596422"/>
    </source>
</evidence>
<organism evidence="1 2">
    <name type="scientific">Marinobacterium aestuariivivens</name>
    <dbReference type="NCBI Taxonomy" id="1698799"/>
    <lineage>
        <taxon>Bacteria</taxon>
        <taxon>Pseudomonadati</taxon>
        <taxon>Pseudomonadota</taxon>
        <taxon>Gammaproteobacteria</taxon>
        <taxon>Oceanospirillales</taxon>
        <taxon>Oceanospirillaceae</taxon>
        <taxon>Marinobacterium</taxon>
    </lineage>
</organism>
<dbReference type="RefSeq" id="WP_379908255.1">
    <property type="nucleotide sequence ID" value="NZ_JBHSWE010000001.1"/>
</dbReference>
<dbReference type="Gene3D" id="3.90.550.10">
    <property type="entry name" value="Spore Coat Polysaccharide Biosynthesis Protein SpsA, Chain A"/>
    <property type="match status" value="1"/>
</dbReference>
<name>A0ABW1ZWY8_9GAMM</name>
<reference evidence="2" key="1">
    <citation type="journal article" date="2019" name="Int. J. Syst. Evol. Microbiol.">
        <title>The Global Catalogue of Microorganisms (GCM) 10K type strain sequencing project: providing services to taxonomists for standard genome sequencing and annotation.</title>
        <authorList>
            <consortium name="The Broad Institute Genomics Platform"/>
            <consortium name="The Broad Institute Genome Sequencing Center for Infectious Disease"/>
            <person name="Wu L."/>
            <person name="Ma J."/>
        </authorList>
    </citation>
    <scope>NUCLEOTIDE SEQUENCE [LARGE SCALE GENOMIC DNA]</scope>
    <source>
        <strain evidence="2">NBRC 111756</strain>
    </source>
</reference>
<dbReference type="EC" id="2.4.-.-" evidence="1"/>
<evidence type="ECO:0000313" key="1">
    <source>
        <dbReference type="EMBL" id="MFC6669715.1"/>
    </source>
</evidence>
<protein>
    <submittedName>
        <fullName evidence="1">Glycosyltransferase</fullName>
        <ecNumber evidence="1">2.4.-.-</ecNumber>
    </submittedName>
</protein>
<dbReference type="Pfam" id="PF13641">
    <property type="entry name" value="Glyco_tranf_2_3"/>
    <property type="match status" value="1"/>
</dbReference>